<gene>
    <name evidence="2" type="ORF">G6321_00026725</name>
    <name evidence="1" type="ORF">G6321_41510</name>
</gene>
<dbReference type="RefSeq" id="WP_166341138.1">
    <property type="nucleotide sequence ID" value="NZ_CP088280.1"/>
</dbReference>
<sequence length="96" mass="10141">MSGQVVLMKMAMGRYPAVDAVVLAGVLFEACKKYFAEDSAIAYVVGSALSSDSMVDPTNAIYIADLEDGPQFLSLLLVRGDPKRAIPAFGILALGQ</sequence>
<evidence type="ECO:0000313" key="3">
    <source>
        <dbReference type="Proteomes" id="UP000564836"/>
    </source>
</evidence>
<dbReference type="AlphaFoldDB" id="A0A7Z0QJQ4"/>
<dbReference type="EMBL" id="JACBFH010000001">
    <property type="protein sequence ID" value="NYY94647.1"/>
    <property type="molecule type" value="Genomic_DNA"/>
</dbReference>
<evidence type="ECO:0000313" key="2">
    <source>
        <dbReference type="EMBL" id="UGX98520.1"/>
    </source>
</evidence>
<reference evidence="2 3" key="3">
    <citation type="journal article" date="2022" name="Int. J. Syst. Evol. Microbiol.">
        <title>Strains of Bradyrhizobium barranii sp. nov. associated with legumes native to Canada are symbionts of soybeans and belong to different subspecies (subsp. barranii subsp. nov. and subsp. apii subsp. nov.) and symbiovars (sv. glycinearum and sv. septentrionale).</title>
        <authorList>
            <person name="Bromfield E.S.P."/>
            <person name="Cloutier S."/>
            <person name="Wasai-Hara S."/>
            <person name="Minamisawa K."/>
        </authorList>
    </citation>
    <scope>NUCLEOTIDE SEQUENCE [LARGE SCALE GENOMIC DNA]</scope>
    <source>
        <strain evidence="2 3">323S2</strain>
    </source>
</reference>
<reference evidence="1" key="2">
    <citation type="submission" date="2020-06" db="EMBL/GenBank/DDBJ databases">
        <title>Whole Genome Sequence of Bradyrhizobium sp. Strain 323S2.</title>
        <authorList>
            <person name="Bromfield E.S.P."/>
        </authorList>
    </citation>
    <scope>NUCLEOTIDE SEQUENCE [LARGE SCALE GENOMIC DNA]</scope>
    <source>
        <strain evidence="1">323S2</strain>
    </source>
</reference>
<proteinExistence type="predicted"/>
<evidence type="ECO:0000313" key="1">
    <source>
        <dbReference type="EMBL" id="NYY94647.1"/>
    </source>
</evidence>
<reference evidence="2 3" key="1">
    <citation type="journal article" date="2017" name="Syst. Appl. Microbiol.">
        <title>Soybeans inoculated with root zone soils of Canadian native legumes harbour diverse and novel Bradyrhizobium spp. that possess agricultural potential.</title>
        <authorList>
            <person name="Bromfield E.S.P."/>
            <person name="Cloutier S."/>
            <person name="Tambong J.T."/>
            <person name="Tran Thi T.V."/>
        </authorList>
    </citation>
    <scope>NUCLEOTIDE SEQUENCE [LARGE SCALE GENOMIC DNA]</scope>
    <source>
        <strain evidence="2 3">323S2</strain>
    </source>
</reference>
<protein>
    <submittedName>
        <fullName evidence="1">Uncharacterized protein</fullName>
    </submittedName>
</protein>
<organism evidence="1">
    <name type="scientific">Bradyrhizobium barranii subsp. barranii</name>
    <dbReference type="NCBI Taxonomy" id="2823807"/>
    <lineage>
        <taxon>Bacteria</taxon>
        <taxon>Pseudomonadati</taxon>
        <taxon>Pseudomonadota</taxon>
        <taxon>Alphaproteobacteria</taxon>
        <taxon>Hyphomicrobiales</taxon>
        <taxon>Nitrobacteraceae</taxon>
        <taxon>Bradyrhizobium</taxon>
        <taxon>Bradyrhizobium barranii</taxon>
    </lineage>
</organism>
<dbReference type="EMBL" id="CP088280">
    <property type="protein sequence ID" value="UGX98520.1"/>
    <property type="molecule type" value="Genomic_DNA"/>
</dbReference>
<dbReference type="Proteomes" id="UP000564836">
    <property type="component" value="Chromosome"/>
</dbReference>
<accession>A0A7Z0QJQ4</accession>
<name>A0A7Z0QJQ4_9BRAD</name>